<dbReference type="PANTHER" id="PTHR35109:SF2">
    <property type="entry name" value="LATE EMBRYOGENESIS ABUNDANT PROTEIN"/>
    <property type="match status" value="1"/>
</dbReference>
<name>A0A6A1VCP4_9ROSI</name>
<evidence type="ECO:0000313" key="2">
    <source>
        <dbReference type="Proteomes" id="UP000516437"/>
    </source>
</evidence>
<accession>A0A6A1VCP4</accession>
<dbReference type="OrthoDB" id="1932350at2759"/>
<dbReference type="EMBL" id="RXIC02000024">
    <property type="protein sequence ID" value="KAB1210622.1"/>
    <property type="molecule type" value="Genomic_DNA"/>
</dbReference>
<sequence length="104" mass="12083">MASSFVRGTQTMNSMFFKPMVRKAYHKKSSSPDMMRDTMKLEAEEVKNKRSMSHVGESDSNNMWVPHERTGIYYPKGHEKVLEDVPPVATKEFGVDWFSYNDEI</sequence>
<evidence type="ECO:0000313" key="1">
    <source>
        <dbReference type="EMBL" id="KAB1210622.1"/>
    </source>
</evidence>
<proteinExistence type="predicted"/>
<organism evidence="1 2">
    <name type="scientific">Morella rubra</name>
    <name type="common">Chinese bayberry</name>
    <dbReference type="NCBI Taxonomy" id="262757"/>
    <lineage>
        <taxon>Eukaryota</taxon>
        <taxon>Viridiplantae</taxon>
        <taxon>Streptophyta</taxon>
        <taxon>Embryophyta</taxon>
        <taxon>Tracheophyta</taxon>
        <taxon>Spermatophyta</taxon>
        <taxon>Magnoliopsida</taxon>
        <taxon>eudicotyledons</taxon>
        <taxon>Gunneridae</taxon>
        <taxon>Pentapetalae</taxon>
        <taxon>rosids</taxon>
        <taxon>fabids</taxon>
        <taxon>Fagales</taxon>
        <taxon>Myricaceae</taxon>
        <taxon>Morella</taxon>
    </lineage>
</organism>
<gene>
    <name evidence="1" type="ORF">CJ030_MR6G010306</name>
</gene>
<dbReference type="AlphaFoldDB" id="A0A6A1VCP4"/>
<keyword evidence="2" id="KW-1185">Reference proteome</keyword>
<comment type="caution">
    <text evidence="1">The sequence shown here is derived from an EMBL/GenBank/DDBJ whole genome shotgun (WGS) entry which is preliminary data.</text>
</comment>
<dbReference type="Proteomes" id="UP000516437">
    <property type="component" value="Chromosome 6"/>
</dbReference>
<dbReference type="PANTHER" id="PTHR35109">
    <property type="entry name" value="GLUTAMATE RACEMASE"/>
    <property type="match status" value="1"/>
</dbReference>
<reference evidence="1 2" key="1">
    <citation type="journal article" date="2019" name="Plant Biotechnol. J.">
        <title>The red bayberry genome and genetic basis of sex determination.</title>
        <authorList>
            <person name="Jia H.M."/>
            <person name="Jia H.J."/>
            <person name="Cai Q.L."/>
            <person name="Wang Y."/>
            <person name="Zhao H.B."/>
            <person name="Yang W.F."/>
            <person name="Wang G.Y."/>
            <person name="Li Y.H."/>
            <person name="Zhan D.L."/>
            <person name="Shen Y.T."/>
            <person name="Niu Q.F."/>
            <person name="Chang L."/>
            <person name="Qiu J."/>
            <person name="Zhao L."/>
            <person name="Xie H.B."/>
            <person name="Fu W.Y."/>
            <person name="Jin J."/>
            <person name="Li X.W."/>
            <person name="Jiao Y."/>
            <person name="Zhou C.C."/>
            <person name="Tu T."/>
            <person name="Chai C.Y."/>
            <person name="Gao J.L."/>
            <person name="Fan L.J."/>
            <person name="van de Weg E."/>
            <person name="Wang J.Y."/>
            <person name="Gao Z.S."/>
        </authorList>
    </citation>
    <scope>NUCLEOTIDE SEQUENCE [LARGE SCALE GENOMIC DNA]</scope>
    <source>
        <tissue evidence="1">Leaves</tissue>
    </source>
</reference>
<protein>
    <submittedName>
        <fullName evidence="1">Uncharacterized protein</fullName>
    </submittedName>
</protein>